<dbReference type="InterPro" id="IPR009057">
    <property type="entry name" value="Homeodomain-like_sf"/>
</dbReference>
<accession>A0ABN1GZ19</accession>
<evidence type="ECO:0000313" key="5">
    <source>
        <dbReference type="Proteomes" id="UP001500957"/>
    </source>
</evidence>
<dbReference type="RefSeq" id="WP_344605944.1">
    <property type="nucleotide sequence ID" value="NZ_BAAAHE010000023.1"/>
</dbReference>
<sequence length="210" mass="23425">MPAEPASETVPVRRRVLDAARDCFKRYGVVRTRIEDVAQTAGISRPLLYQYFDGRQGLIAALAEDEIERIIEENRKRLPVGASFAETVLEGSLAAIDIGRSENLLPELFEASTLDDLPSLLLDPTRAPYAAVSGLWKPVFDRARETGELRSDLDDADLIEWLASVHYAFLLRPDVDPKRQRQLFELFLIPALLSGAPAPAIPKRSKRKSS</sequence>
<evidence type="ECO:0000259" key="3">
    <source>
        <dbReference type="PROSITE" id="PS50977"/>
    </source>
</evidence>
<dbReference type="PANTHER" id="PTHR30055">
    <property type="entry name" value="HTH-TYPE TRANSCRIPTIONAL REGULATOR RUTR"/>
    <property type="match status" value="1"/>
</dbReference>
<dbReference type="PRINTS" id="PR00455">
    <property type="entry name" value="HTHTETR"/>
</dbReference>
<dbReference type="Gene3D" id="1.10.357.10">
    <property type="entry name" value="Tetracycline Repressor, domain 2"/>
    <property type="match status" value="1"/>
</dbReference>
<dbReference type="InterPro" id="IPR050109">
    <property type="entry name" value="HTH-type_TetR-like_transc_reg"/>
</dbReference>
<protein>
    <submittedName>
        <fullName evidence="4">TetR/AcrR family transcriptional regulator</fullName>
    </submittedName>
</protein>
<dbReference type="InterPro" id="IPR036271">
    <property type="entry name" value="Tet_transcr_reg_TetR-rel_C_sf"/>
</dbReference>
<dbReference type="PANTHER" id="PTHR30055:SF223">
    <property type="entry name" value="HTH-TYPE TRANSCRIPTIONAL REGULATOR UIDR"/>
    <property type="match status" value="1"/>
</dbReference>
<evidence type="ECO:0000256" key="2">
    <source>
        <dbReference type="PROSITE-ProRule" id="PRU00335"/>
    </source>
</evidence>
<dbReference type="SUPFAM" id="SSF48498">
    <property type="entry name" value="Tetracyclin repressor-like, C-terminal domain"/>
    <property type="match status" value="1"/>
</dbReference>
<dbReference type="Pfam" id="PF00440">
    <property type="entry name" value="TetR_N"/>
    <property type="match status" value="1"/>
</dbReference>
<dbReference type="SUPFAM" id="SSF46689">
    <property type="entry name" value="Homeodomain-like"/>
    <property type="match status" value="1"/>
</dbReference>
<name>A0ABN1GZ19_9ACTN</name>
<keyword evidence="5" id="KW-1185">Reference proteome</keyword>
<keyword evidence="1 2" id="KW-0238">DNA-binding</keyword>
<gene>
    <name evidence="4" type="ORF">GCM10009547_29040</name>
</gene>
<comment type="caution">
    <text evidence="4">The sequence shown here is derived from an EMBL/GenBank/DDBJ whole genome shotgun (WGS) entry which is preliminary data.</text>
</comment>
<organism evidence="4 5">
    <name type="scientific">Sporichthya brevicatena</name>
    <dbReference type="NCBI Taxonomy" id="171442"/>
    <lineage>
        <taxon>Bacteria</taxon>
        <taxon>Bacillati</taxon>
        <taxon>Actinomycetota</taxon>
        <taxon>Actinomycetes</taxon>
        <taxon>Sporichthyales</taxon>
        <taxon>Sporichthyaceae</taxon>
        <taxon>Sporichthya</taxon>
    </lineage>
</organism>
<evidence type="ECO:0000313" key="4">
    <source>
        <dbReference type="EMBL" id="GAA0624097.1"/>
    </source>
</evidence>
<feature type="domain" description="HTH tetR-type" evidence="3">
    <location>
        <begin position="10"/>
        <end position="70"/>
    </location>
</feature>
<reference evidence="4 5" key="1">
    <citation type="journal article" date="2019" name="Int. J. Syst. Evol. Microbiol.">
        <title>The Global Catalogue of Microorganisms (GCM) 10K type strain sequencing project: providing services to taxonomists for standard genome sequencing and annotation.</title>
        <authorList>
            <consortium name="The Broad Institute Genomics Platform"/>
            <consortium name="The Broad Institute Genome Sequencing Center for Infectious Disease"/>
            <person name="Wu L."/>
            <person name="Ma J."/>
        </authorList>
    </citation>
    <scope>NUCLEOTIDE SEQUENCE [LARGE SCALE GENOMIC DNA]</scope>
    <source>
        <strain evidence="4 5">JCM 10671</strain>
    </source>
</reference>
<evidence type="ECO:0000256" key="1">
    <source>
        <dbReference type="ARBA" id="ARBA00023125"/>
    </source>
</evidence>
<dbReference type="Proteomes" id="UP001500957">
    <property type="component" value="Unassembled WGS sequence"/>
</dbReference>
<dbReference type="EMBL" id="BAAAHE010000023">
    <property type="protein sequence ID" value="GAA0624097.1"/>
    <property type="molecule type" value="Genomic_DNA"/>
</dbReference>
<proteinExistence type="predicted"/>
<dbReference type="PROSITE" id="PS50977">
    <property type="entry name" value="HTH_TETR_2"/>
    <property type="match status" value="1"/>
</dbReference>
<dbReference type="InterPro" id="IPR001647">
    <property type="entry name" value="HTH_TetR"/>
</dbReference>
<feature type="DNA-binding region" description="H-T-H motif" evidence="2">
    <location>
        <begin position="33"/>
        <end position="52"/>
    </location>
</feature>